<dbReference type="PANTHER" id="PTHR30055">
    <property type="entry name" value="HTH-TYPE TRANSCRIPTIONAL REGULATOR RUTR"/>
    <property type="match status" value="1"/>
</dbReference>
<gene>
    <name evidence="4" type="ORF">ACFPZN_41790</name>
</gene>
<accession>A0ABW1AD82</accession>
<protein>
    <submittedName>
        <fullName evidence="4">TetR/AcrR family transcriptional regulator</fullName>
    </submittedName>
</protein>
<proteinExistence type="predicted"/>
<organism evidence="4 5">
    <name type="scientific">Actinomadura rugatobispora</name>
    <dbReference type="NCBI Taxonomy" id="1994"/>
    <lineage>
        <taxon>Bacteria</taxon>
        <taxon>Bacillati</taxon>
        <taxon>Actinomycetota</taxon>
        <taxon>Actinomycetes</taxon>
        <taxon>Streptosporangiales</taxon>
        <taxon>Thermomonosporaceae</taxon>
        <taxon>Actinomadura</taxon>
    </lineage>
</organism>
<feature type="DNA-binding region" description="H-T-H motif" evidence="2">
    <location>
        <begin position="42"/>
        <end position="61"/>
    </location>
</feature>
<dbReference type="InterPro" id="IPR001647">
    <property type="entry name" value="HTH_TetR"/>
</dbReference>
<dbReference type="Pfam" id="PF00440">
    <property type="entry name" value="TetR_N"/>
    <property type="match status" value="1"/>
</dbReference>
<evidence type="ECO:0000313" key="4">
    <source>
        <dbReference type="EMBL" id="MFC5752183.1"/>
    </source>
</evidence>
<dbReference type="SUPFAM" id="SSF46689">
    <property type="entry name" value="Homeodomain-like"/>
    <property type="match status" value="1"/>
</dbReference>
<feature type="domain" description="HTH tetR-type" evidence="3">
    <location>
        <begin position="19"/>
        <end position="79"/>
    </location>
</feature>
<dbReference type="PRINTS" id="PR00455">
    <property type="entry name" value="HTHTETR"/>
</dbReference>
<dbReference type="RefSeq" id="WP_378288145.1">
    <property type="nucleotide sequence ID" value="NZ_JBHSON010000082.1"/>
</dbReference>
<keyword evidence="5" id="KW-1185">Reference proteome</keyword>
<name>A0ABW1AD82_9ACTN</name>
<dbReference type="EMBL" id="JBHSON010000082">
    <property type="protein sequence ID" value="MFC5752183.1"/>
    <property type="molecule type" value="Genomic_DNA"/>
</dbReference>
<evidence type="ECO:0000256" key="2">
    <source>
        <dbReference type="PROSITE-ProRule" id="PRU00335"/>
    </source>
</evidence>
<evidence type="ECO:0000259" key="3">
    <source>
        <dbReference type="PROSITE" id="PS50977"/>
    </source>
</evidence>
<keyword evidence="1 2" id="KW-0238">DNA-binding</keyword>
<comment type="caution">
    <text evidence="4">The sequence shown here is derived from an EMBL/GenBank/DDBJ whole genome shotgun (WGS) entry which is preliminary data.</text>
</comment>
<evidence type="ECO:0000256" key="1">
    <source>
        <dbReference type="ARBA" id="ARBA00023125"/>
    </source>
</evidence>
<reference evidence="5" key="1">
    <citation type="journal article" date="2019" name="Int. J. Syst. Evol. Microbiol.">
        <title>The Global Catalogue of Microorganisms (GCM) 10K type strain sequencing project: providing services to taxonomists for standard genome sequencing and annotation.</title>
        <authorList>
            <consortium name="The Broad Institute Genomics Platform"/>
            <consortium name="The Broad Institute Genome Sequencing Center for Infectious Disease"/>
            <person name="Wu L."/>
            <person name="Ma J."/>
        </authorList>
    </citation>
    <scope>NUCLEOTIDE SEQUENCE [LARGE SCALE GENOMIC DNA]</scope>
    <source>
        <strain evidence="5">KCTC 42087</strain>
    </source>
</reference>
<dbReference type="InterPro" id="IPR009057">
    <property type="entry name" value="Homeodomain-like_sf"/>
</dbReference>
<dbReference type="PANTHER" id="PTHR30055:SF146">
    <property type="entry name" value="HTH-TYPE TRANSCRIPTIONAL DUAL REGULATOR CECR"/>
    <property type="match status" value="1"/>
</dbReference>
<dbReference type="Gene3D" id="1.10.357.10">
    <property type="entry name" value="Tetracycline Repressor, domain 2"/>
    <property type="match status" value="1"/>
</dbReference>
<sequence length="218" mass="23345">MVRVDPQSLFPFRADPAEPSTVDRIRDAALRCFATRGVSGTSLRAVAEAADVSIGLVQHHFGTKARLVSAVEDHVLRVVGEAVASTPLPAPPEDSLAELGHRVTSIMTDHPEVVGYVGRAMVDGDAIASVIFDGLVTVSAAQWDQLADHGLLSPGTDRTWAVLNPLILVIGTVILRAQIDRHLPEPLATGDQLRRWDDSVAALLRRGLLRHDPDGAPD</sequence>
<dbReference type="PROSITE" id="PS50977">
    <property type="entry name" value="HTH_TETR_2"/>
    <property type="match status" value="1"/>
</dbReference>
<dbReference type="Proteomes" id="UP001596074">
    <property type="component" value="Unassembled WGS sequence"/>
</dbReference>
<evidence type="ECO:0000313" key="5">
    <source>
        <dbReference type="Proteomes" id="UP001596074"/>
    </source>
</evidence>
<dbReference type="InterPro" id="IPR050109">
    <property type="entry name" value="HTH-type_TetR-like_transc_reg"/>
</dbReference>